<name>Q8MS86_DROME</name>
<protein>
    <submittedName>
        <fullName evidence="2">LP04693p</fullName>
    </submittedName>
</protein>
<keyword evidence="1" id="KW-0812">Transmembrane</keyword>
<reference evidence="2" key="1">
    <citation type="submission" date="2002-06" db="EMBL/GenBank/DDBJ databases">
        <authorList>
            <person name="Stapleton M."/>
            <person name="Brokstein P."/>
            <person name="Hong L."/>
            <person name="Agbayani A."/>
            <person name="Carlson J."/>
            <person name="Champe M."/>
            <person name="Chavez C."/>
            <person name="Dorsett V."/>
            <person name="Dresnek D."/>
            <person name="Farfan D."/>
            <person name="Frise E."/>
            <person name="George R."/>
            <person name="Gonzalez M."/>
            <person name="Guarin H."/>
            <person name="Kronmiller B."/>
            <person name="Li P."/>
            <person name="Liao G."/>
            <person name="Miranda A."/>
            <person name="Mungall C.J."/>
            <person name="Nunoo J."/>
            <person name="Pacleb J."/>
            <person name="Paragas V."/>
            <person name="Park S."/>
            <person name="Patel S."/>
            <person name="Phouanenavong S."/>
            <person name="Wan K."/>
            <person name="Yu C."/>
            <person name="Lewis S.E."/>
            <person name="Rubin G.M."/>
            <person name="Celniker S."/>
        </authorList>
    </citation>
    <scope>NUCLEOTIDE SEQUENCE</scope>
    <source>
        <strain evidence="2">Berkeley</strain>
    </source>
</reference>
<accession>Q8MS86</accession>
<evidence type="ECO:0000256" key="1">
    <source>
        <dbReference type="SAM" id="Phobius"/>
    </source>
</evidence>
<proteinExistence type="evidence at transcript level"/>
<evidence type="ECO:0000313" key="2">
    <source>
        <dbReference type="EMBL" id="AAM50880.1"/>
    </source>
</evidence>
<keyword evidence="1" id="KW-0472">Membrane</keyword>
<sequence>MSCSAWTQTPTHTHKHRAIQIVTIISVLIIECSALVACSLTPTSSLPALHRRWKILTAGSHFRWL</sequence>
<feature type="transmembrane region" description="Helical" evidence="1">
    <location>
        <begin position="21"/>
        <end position="42"/>
    </location>
</feature>
<dbReference type="EMBL" id="AY119020">
    <property type="protein sequence ID" value="AAM50880.1"/>
    <property type="molecule type" value="mRNA"/>
</dbReference>
<keyword evidence="1" id="KW-1133">Transmembrane helix</keyword>
<dbReference type="AlphaFoldDB" id="Q8MS86"/>
<organism evidence="2">
    <name type="scientific">Drosophila melanogaster</name>
    <name type="common">Fruit fly</name>
    <dbReference type="NCBI Taxonomy" id="7227"/>
    <lineage>
        <taxon>Eukaryota</taxon>
        <taxon>Metazoa</taxon>
        <taxon>Ecdysozoa</taxon>
        <taxon>Arthropoda</taxon>
        <taxon>Hexapoda</taxon>
        <taxon>Insecta</taxon>
        <taxon>Pterygota</taxon>
        <taxon>Neoptera</taxon>
        <taxon>Endopterygota</taxon>
        <taxon>Diptera</taxon>
        <taxon>Brachycera</taxon>
        <taxon>Muscomorpha</taxon>
        <taxon>Ephydroidea</taxon>
        <taxon>Drosophilidae</taxon>
        <taxon>Drosophila</taxon>
        <taxon>Sophophora</taxon>
    </lineage>
</organism>